<organism evidence="1 2">
    <name type="scientific">Pseudomonas poae</name>
    <dbReference type="NCBI Taxonomy" id="200451"/>
    <lineage>
        <taxon>Bacteria</taxon>
        <taxon>Pseudomonadati</taxon>
        <taxon>Pseudomonadota</taxon>
        <taxon>Gammaproteobacteria</taxon>
        <taxon>Pseudomonadales</taxon>
        <taxon>Pseudomonadaceae</taxon>
        <taxon>Pseudomonas</taxon>
    </lineage>
</organism>
<proteinExistence type="predicted"/>
<reference evidence="1 2" key="1">
    <citation type="submission" date="2020-10" db="EMBL/GenBank/DDBJ databases">
        <title>High quality whole genome sequence of Pseudomonas poae PMA22.</title>
        <authorList>
            <person name="Hernandez J.G."/>
            <person name="Rodriguez P."/>
            <person name="Cuevas C."/>
            <person name="de la Calle F."/>
            <person name="Galan B."/>
            <person name="Garcia J.L."/>
        </authorList>
    </citation>
    <scope>NUCLEOTIDE SEQUENCE [LARGE SCALE GENOMIC DNA]</scope>
    <source>
        <strain evidence="1 2">PMA22</strain>
    </source>
</reference>
<gene>
    <name evidence="1" type="ORF">IMF22_09985</name>
</gene>
<evidence type="ECO:0000313" key="1">
    <source>
        <dbReference type="EMBL" id="QOQ77331.1"/>
    </source>
</evidence>
<dbReference type="RefSeq" id="WP_197628183.1">
    <property type="nucleotide sequence ID" value="NZ_CP063073.1"/>
</dbReference>
<protein>
    <submittedName>
        <fullName evidence="1">Uncharacterized protein</fullName>
    </submittedName>
</protein>
<dbReference type="EMBL" id="CP063073">
    <property type="protein sequence ID" value="QOQ77331.1"/>
    <property type="molecule type" value="Genomic_DNA"/>
</dbReference>
<evidence type="ECO:0000313" key="2">
    <source>
        <dbReference type="Proteomes" id="UP000594923"/>
    </source>
</evidence>
<accession>A0A7M1KLY2</accession>
<dbReference type="AlphaFoldDB" id="A0A7M1KLY2"/>
<dbReference type="Proteomes" id="UP000594923">
    <property type="component" value="Chromosome"/>
</dbReference>
<name>A0A7M1KLY2_9PSED</name>
<sequence length="121" mass="13573">MKKNYFMVCERCGGRLESFKEGSAQGLRCADCGWSVVTTHISGIKVDETKYEVSCSGDYKNEAHIRAVSEVTGYNFLTSRKTLQNGISLVFTGQAMEILQVRNTLVSAELDFTIEPEFNWT</sequence>